<protein>
    <recommendedName>
        <fullName evidence="3">Thioredoxin</fullName>
    </recommendedName>
</protein>
<evidence type="ECO:0008006" key="3">
    <source>
        <dbReference type="Google" id="ProtNLM"/>
    </source>
</evidence>
<dbReference type="Proteomes" id="UP000585226">
    <property type="component" value="Unassembled WGS sequence"/>
</dbReference>
<evidence type="ECO:0000313" key="2">
    <source>
        <dbReference type="Proteomes" id="UP000585226"/>
    </source>
</evidence>
<comment type="caution">
    <text evidence="1">The sequence shown here is derived from an EMBL/GenBank/DDBJ whole genome shotgun (WGS) entry which is preliminary data.</text>
</comment>
<dbReference type="AlphaFoldDB" id="A0A7Y8KH41"/>
<proteinExistence type="predicted"/>
<dbReference type="InterPro" id="IPR036249">
    <property type="entry name" value="Thioredoxin-like_sf"/>
</dbReference>
<dbReference type="SUPFAM" id="SSF52833">
    <property type="entry name" value="Thioredoxin-like"/>
    <property type="match status" value="1"/>
</dbReference>
<accession>A0A7Y8KH41</accession>
<dbReference type="Gene3D" id="3.40.30.10">
    <property type="entry name" value="Glutaredoxin"/>
    <property type="match status" value="1"/>
</dbReference>
<sequence>MPLQTIDADSFVETVLRAAGPVIVLFSDAGTNRSRNMIASLQAVACDQGAAITVVNKVFDEVGSIEQDPAYDVQSAPTTLFFKNGKLERTVVGYYAYTGIFKTWVEQLSQV</sequence>
<organism evidence="1 2">
    <name type="scientific">Pseudomonas reactans</name>
    <dbReference type="NCBI Taxonomy" id="117680"/>
    <lineage>
        <taxon>Bacteria</taxon>
        <taxon>Pseudomonadati</taxon>
        <taxon>Pseudomonadota</taxon>
        <taxon>Gammaproteobacteria</taxon>
        <taxon>Pseudomonadales</taxon>
        <taxon>Pseudomonadaceae</taxon>
        <taxon>Pseudomonas</taxon>
    </lineage>
</organism>
<name>A0A7Y8KH41_9PSED</name>
<dbReference type="RefSeq" id="WP_177111493.1">
    <property type="nucleotide sequence ID" value="NZ_JACASB010000023.1"/>
</dbReference>
<gene>
    <name evidence="1" type="ORF">HX893_14110</name>
</gene>
<evidence type="ECO:0000313" key="1">
    <source>
        <dbReference type="EMBL" id="NWE89261.1"/>
    </source>
</evidence>
<reference evidence="1 2" key="1">
    <citation type="submission" date="2020-04" db="EMBL/GenBank/DDBJ databases">
        <title>Molecular characterization of pseudomonads from Agaricus bisporus reveal novel blotch 2 pathogens in Western Europe.</title>
        <authorList>
            <person name="Taparia T."/>
            <person name="Krijger M."/>
            <person name="Haynes E."/>
            <person name="Elpinstone J.G."/>
            <person name="Noble R."/>
            <person name="Van Der Wolf J."/>
        </authorList>
    </citation>
    <scope>NUCLEOTIDE SEQUENCE [LARGE SCALE GENOMIC DNA]</scope>
    <source>
        <strain evidence="1 2">P8021</strain>
    </source>
</reference>
<dbReference type="EMBL" id="JACASD010000030">
    <property type="protein sequence ID" value="NWE89261.1"/>
    <property type="molecule type" value="Genomic_DNA"/>
</dbReference>